<evidence type="ECO:0000259" key="1">
    <source>
        <dbReference type="Pfam" id="PF10543"/>
    </source>
</evidence>
<evidence type="ECO:0000313" key="2">
    <source>
        <dbReference type="EMBL" id="OGK04402.1"/>
    </source>
</evidence>
<organism evidence="2 3">
    <name type="scientific">Candidatus Raymondbacteria bacterium RIFOXYD12_FULL_49_13</name>
    <dbReference type="NCBI Taxonomy" id="1817890"/>
    <lineage>
        <taxon>Bacteria</taxon>
        <taxon>Raymondiibacteriota</taxon>
    </lineage>
</organism>
<accession>A0A1F7FD07</accession>
<dbReference type="Proteomes" id="UP000179243">
    <property type="component" value="Unassembled WGS sequence"/>
</dbReference>
<dbReference type="AlphaFoldDB" id="A0A1F7FD07"/>
<dbReference type="Pfam" id="PF10543">
    <property type="entry name" value="ORF6N"/>
    <property type="match status" value="1"/>
</dbReference>
<keyword evidence="2" id="KW-0238">DNA-binding</keyword>
<dbReference type="InterPro" id="IPR018873">
    <property type="entry name" value="KilA-N_DNA-bd_domain"/>
</dbReference>
<comment type="caution">
    <text evidence="2">The sequence shown here is derived from an EMBL/GenBank/DDBJ whole genome shotgun (WGS) entry which is preliminary data.</text>
</comment>
<dbReference type="EMBL" id="MFYX01000073">
    <property type="protein sequence ID" value="OGK04402.1"/>
    <property type="molecule type" value="Genomic_DNA"/>
</dbReference>
<evidence type="ECO:0000313" key="3">
    <source>
        <dbReference type="Proteomes" id="UP000179243"/>
    </source>
</evidence>
<name>A0A1F7FD07_UNCRA</name>
<protein>
    <submittedName>
        <fullName evidence="2">DNA-binding protein</fullName>
    </submittedName>
</protein>
<reference evidence="2 3" key="1">
    <citation type="journal article" date="2016" name="Nat. Commun.">
        <title>Thousands of microbial genomes shed light on interconnected biogeochemical processes in an aquifer system.</title>
        <authorList>
            <person name="Anantharaman K."/>
            <person name="Brown C.T."/>
            <person name="Hug L.A."/>
            <person name="Sharon I."/>
            <person name="Castelle C.J."/>
            <person name="Probst A.J."/>
            <person name="Thomas B.C."/>
            <person name="Singh A."/>
            <person name="Wilkins M.J."/>
            <person name="Karaoz U."/>
            <person name="Brodie E.L."/>
            <person name="Williams K.H."/>
            <person name="Hubbard S.S."/>
            <person name="Banfield J.F."/>
        </authorList>
    </citation>
    <scope>NUCLEOTIDE SEQUENCE [LARGE SCALE GENOMIC DNA]</scope>
</reference>
<sequence length="172" mass="20171">MSTELTPTQIRSLIYNIRGKAVMLDSDLAELYRVDTYRLNEAVKRNRKRFPENFMFQLTEQEFNSLRSQIAISKPGRGGRRYIPFVFTEQGVAMLSGILNSDIAIEMNINIMRAFVQIRRLGLTVVEMKRKIDTLEQKYDYQFKIVFDSLRSILAPEPKNKRQIGFIQNRKN</sequence>
<gene>
    <name evidence="2" type="ORF">A2519_18520</name>
</gene>
<feature type="domain" description="KilA-N DNA-binding" evidence="1">
    <location>
        <begin position="13"/>
        <end position="98"/>
    </location>
</feature>
<dbReference type="GO" id="GO:0003677">
    <property type="term" value="F:DNA binding"/>
    <property type="evidence" value="ECO:0007669"/>
    <property type="project" value="UniProtKB-KW"/>
</dbReference>
<proteinExistence type="predicted"/>